<evidence type="ECO:0000256" key="3">
    <source>
        <dbReference type="ARBA" id="ARBA00004236"/>
    </source>
</evidence>
<keyword evidence="10 13" id="KW-0472">Membrane</keyword>
<evidence type="ECO:0000256" key="9">
    <source>
        <dbReference type="ARBA" id="ARBA00022989"/>
    </source>
</evidence>
<feature type="compositionally biased region" description="Low complexity" evidence="12">
    <location>
        <begin position="775"/>
        <end position="784"/>
    </location>
</feature>
<feature type="compositionally biased region" description="Polar residues" evidence="12">
    <location>
        <begin position="648"/>
        <end position="657"/>
    </location>
</feature>
<feature type="region of interest" description="Disordered" evidence="12">
    <location>
        <begin position="774"/>
        <end position="849"/>
    </location>
</feature>
<feature type="compositionally biased region" description="Low complexity" evidence="12">
    <location>
        <begin position="805"/>
        <end position="819"/>
    </location>
</feature>
<name>A0A4E0RAC3_FASHE</name>
<keyword evidence="15" id="KW-1185">Reference proteome</keyword>
<feature type="region of interest" description="Disordered" evidence="12">
    <location>
        <begin position="303"/>
        <end position="326"/>
    </location>
</feature>
<evidence type="ECO:0000256" key="8">
    <source>
        <dbReference type="ARBA" id="ARBA00022824"/>
    </source>
</evidence>
<dbReference type="InterPro" id="IPR003409">
    <property type="entry name" value="MORN"/>
</dbReference>
<evidence type="ECO:0000313" key="14">
    <source>
        <dbReference type="EMBL" id="THD24463.1"/>
    </source>
</evidence>
<proteinExistence type="inferred from homology"/>
<feature type="region of interest" description="Disordered" evidence="12">
    <location>
        <begin position="689"/>
        <end position="710"/>
    </location>
</feature>
<evidence type="ECO:0000256" key="12">
    <source>
        <dbReference type="SAM" id="MobiDB-lite"/>
    </source>
</evidence>
<dbReference type="GO" id="GO:0030314">
    <property type="term" value="C:junctional membrane complex"/>
    <property type="evidence" value="ECO:0007669"/>
    <property type="project" value="InterPro"/>
</dbReference>
<comment type="caution">
    <text evidence="14">The sequence shown here is derived from an EMBL/GenBank/DDBJ whole genome shotgun (WGS) entry which is preliminary data.</text>
</comment>
<evidence type="ECO:0000256" key="2">
    <source>
        <dbReference type="ARBA" id="ARBA00004184"/>
    </source>
</evidence>
<keyword evidence="5" id="KW-1003">Cell membrane</keyword>
<feature type="compositionally biased region" description="Acidic residues" evidence="12">
    <location>
        <begin position="212"/>
        <end position="230"/>
    </location>
</feature>
<dbReference type="EMBL" id="JXXN02001587">
    <property type="protein sequence ID" value="THD24463.1"/>
    <property type="molecule type" value="Genomic_DNA"/>
</dbReference>
<evidence type="ECO:0000256" key="1">
    <source>
        <dbReference type="ARBA" id="ARBA00004163"/>
    </source>
</evidence>
<dbReference type="PANTHER" id="PTHR23085">
    <property type="entry name" value="GH28348P"/>
    <property type="match status" value="1"/>
</dbReference>
<dbReference type="GO" id="GO:0005789">
    <property type="term" value="C:endoplasmic reticulum membrane"/>
    <property type="evidence" value="ECO:0007669"/>
    <property type="project" value="UniProtKB-SubCell"/>
</dbReference>
<evidence type="ECO:0000256" key="11">
    <source>
        <dbReference type="SAM" id="Coils"/>
    </source>
</evidence>
<keyword evidence="11" id="KW-0175">Coiled coil</keyword>
<evidence type="ECO:0000256" key="7">
    <source>
        <dbReference type="ARBA" id="ARBA00022737"/>
    </source>
</evidence>
<keyword evidence="6 13" id="KW-0812">Transmembrane</keyword>
<feature type="compositionally biased region" description="Low complexity" evidence="12">
    <location>
        <begin position="240"/>
        <end position="271"/>
    </location>
</feature>
<comment type="similarity">
    <text evidence="4">Belongs to the junctophilin family.</text>
</comment>
<feature type="region of interest" description="Disordered" evidence="12">
    <location>
        <begin position="875"/>
        <end position="918"/>
    </location>
</feature>
<dbReference type="GO" id="GO:0005886">
    <property type="term" value="C:plasma membrane"/>
    <property type="evidence" value="ECO:0007669"/>
    <property type="project" value="UniProtKB-SubCell"/>
</dbReference>
<feature type="coiled-coil region" evidence="11">
    <location>
        <begin position="471"/>
        <end position="509"/>
    </location>
</feature>
<dbReference type="SUPFAM" id="SSF82185">
    <property type="entry name" value="Histone H3 K4-specific methyltransferase SET7/9 N-terminal domain"/>
    <property type="match status" value="3"/>
</dbReference>
<feature type="compositionally biased region" description="Low complexity" evidence="12">
    <location>
        <begin position="837"/>
        <end position="847"/>
    </location>
</feature>
<keyword evidence="9 13" id="KW-1133">Transmembrane helix</keyword>
<evidence type="ECO:0000256" key="5">
    <source>
        <dbReference type="ARBA" id="ARBA00022475"/>
    </source>
</evidence>
<evidence type="ECO:0000256" key="6">
    <source>
        <dbReference type="ARBA" id="ARBA00022692"/>
    </source>
</evidence>
<dbReference type="Gene3D" id="2.20.110.10">
    <property type="entry name" value="Histone H3 K4-specific methyltransferase SET7/9 N-terminal domain"/>
    <property type="match status" value="1"/>
</dbReference>
<feature type="transmembrane region" description="Helical" evidence="13">
    <location>
        <begin position="1143"/>
        <end position="1162"/>
    </location>
</feature>
<sequence length="1169" mass="129405">MSNETNQPAATCLPAGRYEFKDSGLYIGEWLNEKAVGLGLITKDKCQGEYTGLWDAGTEKSGVFLWPNAPGAMYEGEWAHNRRNGYGVFTREDWVIMGKFKEDFIILGIKCKENSIGRFEGEFENGFPSFGVETYADGGSYAGEYKNGIREGLGVRTSIPYGEVINFFPEEAALAAELLLQAKRQAAQRDAQLHRDVRRRSSLLSQRSGDVAEIENADEDNLGTDEEEEPYFGRKTTNQPTLGTKPLTTTGAETGRTGDVTTTPTPAPTGGLRDLRMSSKFKCGFVLSSQRSELVLRRQNKLGANAPNPVGTGRKSREAGYRSTGHTRARSLTNLFGRSSSRESIHRMKRQGSANERSNYTTYKPIQSESVFTLDQDDAIDPETVETFAGQWESDTRHGYGVCERSDGVTYEGQWLKNQRHGFGQTRFQDGTCEQGRYQYGKLVFLSWSKGTKPHMLLYNYHIMREVAASVKRARVIAEQARLRAAEARENLENVHASVERSKQAAELARDYSLETRELVKEMYPDFEQPGIKYLDDMVRLMRATRRGNQAFESALEAAHEVIAGVDKAQALEAEKKARLAEQNEIPFAEDSVRRSSQNLEVSPGSPVSRAGSYRRRKRSRLRSRSSRNQADMVRQSPNTPRDKHRTSQSPSQQHQPLTLVVPQLAKADEHRFPNIPNDQSGVTNAFSLPVPDNRARQTAPGEVDSVGSDMEAEVNTGLRRTPSVVTTYVVLPRLIDLHPESEIPTVPLAKLMTNTNLLADHFDHYTRAQVNSGTTASSTAATSNPKVISTSTVSNRPPMGSPGAGSPTAPGLLAPGLGEMHNQAASVDPSCTVPVSEQQTTESSTTHGLIRRRTMPVFMTQKPVNIKFRKNMPTAAEQTRKVPLGSDANRPNGYIKSPSPSGTGEHRPIPGTPISRDQLLHGTASIELIAEELEELAAAAVAEQDDPYSTIYLIEEGVRKRVQAHIISQPKSKATLTPSDAAVRLTDPNWDRAIVPISNDENKKIVSVHPLSTGHRGPEVTVEGTNTSTLSPIGSRPAPLQIPKEVPVVANILLEDLQDYLPQLPTSFKETVVELTEPGTRYSVPDITEHLSHNIIGGLTPDELTQLSQDAHAKQVEELARKQQGEIVIRLYDLLEWCNRNLILIITIMMNSTLAYFFYWLTREPDIS</sequence>
<dbReference type="PANTHER" id="PTHR23085:SF16">
    <property type="entry name" value="GH28348P"/>
    <property type="match status" value="1"/>
</dbReference>
<dbReference type="InterPro" id="IPR017191">
    <property type="entry name" value="Junctophilin"/>
</dbReference>
<reference evidence="14" key="1">
    <citation type="submission" date="2019-03" db="EMBL/GenBank/DDBJ databases">
        <title>Improved annotation for the trematode Fasciola hepatica.</title>
        <authorList>
            <person name="Choi Y.-J."/>
            <person name="Martin J."/>
            <person name="Mitreva M."/>
        </authorList>
    </citation>
    <scope>NUCLEOTIDE SEQUENCE [LARGE SCALE GENOMIC DNA]</scope>
</reference>
<organism evidence="14 15">
    <name type="scientific">Fasciola hepatica</name>
    <name type="common">Liver fluke</name>
    <dbReference type="NCBI Taxonomy" id="6192"/>
    <lineage>
        <taxon>Eukaryota</taxon>
        <taxon>Metazoa</taxon>
        <taxon>Spiralia</taxon>
        <taxon>Lophotrochozoa</taxon>
        <taxon>Platyhelminthes</taxon>
        <taxon>Trematoda</taxon>
        <taxon>Digenea</taxon>
        <taxon>Plagiorchiida</taxon>
        <taxon>Echinostomata</taxon>
        <taxon>Echinostomatoidea</taxon>
        <taxon>Fasciolidae</taxon>
        <taxon>Fasciola</taxon>
    </lineage>
</organism>
<feature type="region of interest" description="Disordered" evidence="12">
    <location>
        <begin position="190"/>
        <end position="275"/>
    </location>
</feature>
<accession>A0A4E0RAC3</accession>
<gene>
    <name evidence="14" type="ORF">D915_004935</name>
</gene>
<dbReference type="Proteomes" id="UP000230066">
    <property type="component" value="Unassembled WGS sequence"/>
</dbReference>
<evidence type="ECO:0000256" key="4">
    <source>
        <dbReference type="ARBA" id="ARBA00008599"/>
    </source>
</evidence>
<feature type="compositionally biased region" description="Basic residues" evidence="12">
    <location>
        <begin position="613"/>
        <end position="626"/>
    </location>
</feature>
<comment type="subcellular location">
    <subcellularLocation>
        <location evidence="3">Cell membrane</location>
    </subcellularLocation>
    <subcellularLocation>
        <location evidence="2">Endomembrane system</location>
        <topology evidence="2">Peripheral membrane protein</topology>
    </subcellularLocation>
    <subcellularLocation>
        <location evidence="1">Endoplasmic reticulum membrane</location>
        <topology evidence="1">Single-pass type IV membrane protein</topology>
    </subcellularLocation>
</comment>
<feature type="compositionally biased region" description="Polar residues" evidence="12">
    <location>
        <begin position="785"/>
        <end position="796"/>
    </location>
</feature>
<feature type="region of interest" description="Disordered" evidence="12">
    <location>
        <begin position="589"/>
        <end position="658"/>
    </location>
</feature>
<dbReference type="AlphaFoldDB" id="A0A4E0RAC3"/>
<keyword evidence="8" id="KW-0256">Endoplasmic reticulum</keyword>
<dbReference type="Pfam" id="PF02493">
    <property type="entry name" value="MORN"/>
    <property type="match status" value="5"/>
</dbReference>
<protein>
    <submittedName>
        <fullName evidence="14">Junctophilin-2</fullName>
    </submittedName>
</protein>
<evidence type="ECO:0000256" key="13">
    <source>
        <dbReference type="SAM" id="Phobius"/>
    </source>
</evidence>
<dbReference type="SMART" id="SM00698">
    <property type="entry name" value="MORN"/>
    <property type="match status" value="6"/>
</dbReference>
<evidence type="ECO:0000256" key="10">
    <source>
        <dbReference type="ARBA" id="ARBA00023136"/>
    </source>
</evidence>
<keyword evidence="7" id="KW-0677">Repeat</keyword>
<evidence type="ECO:0000313" key="15">
    <source>
        <dbReference type="Proteomes" id="UP000230066"/>
    </source>
</evidence>